<dbReference type="EMBL" id="JAAAUY010000178">
    <property type="protein sequence ID" value="KAF9333877.1"/>
    <property type="molecule type" value="Genomic_DNA"/>
</dbReference>
<evidence type="ECO:0000313" key="2">
    <source>
        <dbReference type="Proteomes" id="UP000696485"/>
    </source>
</evidence>
<keyword evidence="2" id="KW-1185">Reference proteome</keyword>
<dbReference type="Proteomes" id="UP000696485">
    <property type="component" value="Unassembled WGS sequence"/>
</dbReference>
<name>A0A9P5SQ33_9FUNG</name>
<comment type="caution">
    <text evidence="1">The sequence shown here is derived from an EMBL/GenBank/DDBJ whole genome shotgun (WGS) entry which is preliminary data.</text>
</comment>
<dbReference type="AlphaFoldDB" id="A0A9P5SQ33"/>
<gene>
    <name evidence="1" type="ORF">BG006_003030</name>
</gene>
<organism evidence="1 2">
    <name type="scientific">Podila minutissima</name>
    <dbReference type="NCBI Taxonomy" id="64525"/>
    <lineage>
        <taxon>Eukaryota</taxon>
        <taxon>Fungi</taxon>
        <taxon>Fungi incertae sedis</taxon>
        <taxon>Mucoromycota</taxon>
        <taxon>Mortierellomycotina</taxon>
        <taxon>Mortierellomycetes</taxon>
        <taxon>Mortierellales</taxon>
        <taxon>Mortierellaceae</taxon>
        <taxon>Podila</taxon>
    </lineage>
</organism>
<accession>A0A9P5SQ33</accession>
<sequence>MFSKDLTEGGSGKTEFRIRDINRSTFLQMLNFLYMGEFDGSPPAILESNNPDMAKESTWEGLYLAVHRYRIDDLRKQALDKILGHLDKSDAVALLFWLAYLFEELRGPVIKHIAQVCHVEIAKKETHNIYKDHLEGSELLVELFDAHRNLCGNCCA</sequence>
<proteinExistence type="predicted"/>
<dbReference type="Gene3D" id="3.30.710.10">
    <property type="entry name" value="Potassium Channel Kv1.1, Chain A"/>
    <property type="match status" value="1"/>
</dbReference>
<dbReference type="InterPro" id="IPR011333">
    <property type="entry name" value="SKP1/BTB/POZ_sf"/>
</dbReference>
<protein>
    <recommendedName>
        <fullName evidence="3">BTB domain-containing protein</fullName>
    </recommendedName>
</protein>
<dbReference type="CDD" id="cd18186">
    <property type="entry name" value="BTB_POZ_ZBTB_KLHL-like"/>
    <property type="match status" value="1"/>
</dbReference>
<evidence type="ECO:0000313" key="1">
    <source>
        <dbReference type="EMBL" id="KAF9333877.1"/>
    </source>
</evidence>
<reference evidence="1" key="1">
    <citation type="journal article" date="2020" name="Fungal Divers.">
        <title>Resolving the Mortierellaceae phylogeny through synthesis of multi-gene phylogenetics and phylogenomics.</title>
        <authorList>
            <person name="Vandepol N."/>
            <person name="Liber J."/>
            <person name="Desiro A."/>
            <person name="Na H."/>
            <person name="Kennedy M."/>
            <person name="Barry K."/>
            <person name="Grigoriev I.V."/>
            <person name="Miller A.N."/>
            <person name="O'Donnell K."/>
            <person name="Stajich J.E."/>
            <person name="Bonito G."/>
        </authorList>
    </citation>
    <scope>NUCLEOTIDE SEQUENCE</scope>
    <source>
        <strain evidence="1">NVP1</strain>
    </source>
</reference>
<evidence type="ECO:0008006" key="3">
    <source>
        <dbReference type="Google" id="ProtNLM"/>
    </source>
</evidence>